<keyword evidence="1" id="KW-1133">Transmembrane helix</keyword>
<feature type="transmembrane region" description="Helical" evidence="1">
    <location>
        <begin position="220"/>
        <end position="249"/>
    </location>
</feature>
<gene>
    <name evidence="3" type="ORF">HD592_000859</name>
</gene>
<accession>A0A923IZ34</accession>
<dbReference type="Pfam" id="PF25231">
    <property type="entry name" value="DUF7847"/>
    <property type="match status" value="1"/>
</dbReference>
<feature type="domain" description="DUF7847" evidence="2">
    <location>
        <begin position="55"/>
        <end position="343"/>
    </location>
</feature>
<dbReference type="InterPro" id="IPR057169">
    <property type="entry name" value="DUF7847"/>
</dbReference>
<dbReference type="RefSeq" id="WP_184452173.1">
    <property type="nucleotide sequence ID" value="NZ_JACHMK010000001.1"/>
</dbReference>
<name>A0A923IZ34_9ACTO</name>
<feature type="transmembrane region" description="Helical" evidence="1">
    <location>
        <begin position="175"/>
        <end position="208"/>
    </location>
</feature>
<sequence length="373" mass="38644">MTDPQIHPLNDSYHVEGAPGWGPAVPPGASFGWTPSASPEAGEPESSGIIPLRPLSIADIFSGTLNAIRANPLLHLGLTACVMALVGAATGIQVAGVSRALRLVEHAFVVSSGADLLGGLSGVLVPSLSFFALTLILSILASVLLTGMLSLAVADAVIGRRPTARETWDRLRPRLAPLLGTTLLICLLSFAFVALMTVLILTAVFGVLALAPEFEGSVFAWMIMLALVCLVIIAVSFAALVALAVRLFFAPIACVLEERGPVESISRSWALTRGAFARLLGRYLLMILVVNTLVGVLVGAVTGVMTSIMMLLNSPVFDGAASGLTVVLAGIAIPVQVACTVLMYTDERMRTEGLAPVLAAARASAAGRSPMGS</sequence>
<comment type="caution">
    <text evidence="3">The sequence shown here is derived from an EMBL/GenBank/DDBJ whole genome shotgun (WGS) entry which is preliminary data.</text>
</comment>
<evidence type="ECO:0000259" key="2">
    <source>
        <dbReference type="Pfam" id="PF25231"/>
    </source>
</evidence>
<dbReference type="Proteomes" id="UP000617426">
    <property type="component" value="Unassembled WGS sequence"/>
</dbReference>
<reference evidence="3" key="1">
    <citation type="submission" date="2020-08" db="EMBL/GenBank/DDBJ databases">
        <title>Sequencing the genomes of 1000 actinobacteria strains.</title>
        <authorList>
            <person name="Klenk H.-P."/>
        </authorList>
    </citation>
    <scope>NUCLEOTIDE SEQUENCE</scope>
    <source>
        <strain evidence="3">DSM 10695</strain>
    </source>
</reference>
<keyword evidence="4" id="KW-1185">Reference proteome</keyword>
<dbReference type="AlphaFoldDB" id="A0A923IZ34"/>
<protein>
    <recommendedName>
        <fullName evidence="2">DUF7847 domain-containing protein</fullName>
    </recommendedName>
</protein>
<feature type="transmembrane region" description="Helical" evidence="1">
    <location>
        <begin position="324"/>
        <end position="344"/>
    </location>
</feature>
<feature type="transmembrane region" description="Helical" evidence="1">
    <location>
        <begin position="283"/>
        <end position="312"/>
    </location>
</feature>
<keyword evidence="1" id="KW-0472">Membrane</keyword>
<feature type="transmembrane region" description="Helical" evidence="1">
    <location>
        <begin position="131"/>
        <end position="154"/>
    </location>
</feature>
<feature type="transmembrane region" description="Helical" evidence="1">
    <location>
        <begin position="73"/>
        <end position="95"/>
    </location>
</feature>
<organism evidence="3 4">
    <name type="scientific">Schaalia hyovaginalis</name>
    <dbReference type="NCBI Taxonomy" id="29316"/>
    <lineage>
        <taxon>Bacteria</taxon>
        <taxon>Bacillati</taxon>
        <taxon>Actinomycetota</taxon>
        <taxon>Actinomycetes</taxon>
        <taxon>Actinomycetales</taxon>
        <taxon>Actinomycetaceae</taxon>
        <taxon>Schaalia</taxon>
    </lineage>
</organism>
<evidence type="ECO:0000313" key="4">
    <source>
        <dbReference type="Proteomes" id="UP000617426"/>
    </source>
</evidence>
<keyword evidence="1" id="KW-0812">Transmembrane</keyword>
<evidence type="ECO:0000313" key="3">
    <source>
        <dbReference type="EMBL" id="MBB6334294.1"/>
    </source>
</evidence>
<dbReference type="EMBL" id="JACHMK010000001">
    <property type="protein sequence ID" value="MBB6334294.1"/>
    <property type="molecule type" value="Genomic_DNA"/>
</dbReference>
<evidence type="ECO:0000256" key="1">
    <source>
        <dbReference type="SAM" id="Phobius"/>
    </source>
</evidence>
<proteinExistence type="predicted"/>